<feature type="compositionally biased region" description="Basic residues" evidence="1">
    <location>
        <begin position="52"/>
        <end position="65"/>
    </location>
</feature>
<protein>
    <submittedName>
        <fullName evidence="2">Uncharacterized protein</fullName>
    </submittedName>
</protein>
<dbReference type="AlphaFoldDB" id="D0A917"/>
<reference evidence="3" key="1">
    <citation type="journal article" date="2010" name="PLoS Negl. Trop. Dis.">
        <title>The genome sequence of Trypanosoma brucei gambiense, causative agent of chronic human african trypanosomiasis.</title>
        <authorList>
            <person name="Jackson A.P."/>
            <person name="Sanders M."/>
            <person name="Berry A."/>
            <person name="McQuillan J."/>
            <person name="Aslett M.A."/>
            <person name="Quail M.A."/>
            <person name="Chukualim B."/>
            <person name="Capewell P."/>
            <person name="MacLeod A."/>
            <person name="Melville S.E."/>
            <person name="Gibson W."/>
            <person name="Barry J.D."/>
            <person name="Berriman M."/>
            <person name="Hertz-Fowler C."/>
        </authorList>
    </citation>
    <scope>NUCLEOTIDE SEQUENCE [LARGE SCALE GENOMIC DNA]</scope>
    <source>
        <strain evidence="3">MHOM/CI/86/DAL972</strain>
    </source>
</reference>
<feature type="region of interest" description="Disordered" evidence="1">
    <location>
        <begin position="1"/>
        <end position="87"/>
    </location>
</feature>
<organism evidence="2 3">
    <name type="scientific">Trypanosoma brucei gambiense (strain MHOM/CI/86/DAL972)</name>
    <dbReference type="NCBI Taxonomy" id="679716"/>
    <lineage>
        <taxon>Eukaryota</taxon>
        <taxon>Discoba</taxon>
        <taxon>Euglenozoa</taxon>
        <taxon>Kinetoplastea</taxon>
        <taxon>Metakinetoplastina</taxon>
        <taxon>Trypanosomatida</taxon>
        <taxon>Trypanosomatidae</taxon>
        <taxon>Trypanosoma</taxon>
    </lineage>
</organism>
<dbReference type="GeneID" id="23866450"/>
<sequence length="99" mass="10625">MPPPSVPSVPGSAAAQLQGSVEQINEQTTRVGSSGRPNGKNNLRTREQTRNGAHHQEKKRGKKHVSCVPLSVKEKTKREGPSIQPITGVVSPSISLIIR</sequence>
<evidence type="ECO:0000313" key="2">
    <source>
        <dbReference type="EMBL" id="CBH18168.1"/>
    </source>
</evidence>
<evidence type="ECO:0000313" key="3">
    <source>
        <dbReference type="Proteomes" id="UP000002316"/>
    </source>
</evidence>
<dbReference type="EMBL" id="FN554974">
    <property type="protein sequence ID" value="CBH18168.1"/>
    <property type="molecule type" value="Genomic_DNA"/>
</dbReference>
<dbReference type="RefSeq" id="XP_011780432.1">
    <property type="nucleotide sequence ID" value="XM_011782130.1"/>
</dbReference>
<evidence type="ECO:0000256" key="1">
    <source>
        <dbReference type="SAM" id="MobiDB-lite"/>
    </source>
</evidence>
<name>D0A917_TRYB9</name>
<gene>
    <name evidence="2" type="ORF">TbgDal_XI12870</name>
</gene>
<dbReference type="KEGG" id="tbg:TbgDal_XI12870"/>
<feature type="compositionally biased region" description="Polar residues" evidence="1">
    <location>
        <begin position="15"/>
        <end position="42"/>
    </location>
</feature>
<proteinExistence type="predicted"/>
<dbReference type="Proteomes" id="UP000002316">
    <property type="component" value="Chromosome 11"/>
</dbReference>
<accession>D0A917</accession>